<evidence type="ECO:0000259" key="2">
    <source>
        <dbReference type="Pfam" id="PF09130"/>
    </source>
</evidence>
<feature type="region of interest" description="Disordered" evidence="1">
    <location>
        <begin position="129"/>
        <end position="200"/>
    </location>
</feature>
<feature type="compositionally biased region" description="Basic and acidic residues" evidence="1">
    <location>
        <begin position="159"/>
        <end position="169"/>
    </location>
</feature>
<comment type="caution">
    <text evidence="3">The sequence shown here is derived from an EMBL/GenBank/DDBJ whole genome shotgun (WGS) entry which is preliminary data.</text>
</comment>
<dbReference type="InterPro" id="IPR036291">
    <property type="entry name" value="NAD(P)-bd_dom_sf"/>
</dbReference>
<organism evidence="3 4">
    <name type="scientific">Knufia fluminis</name>
    <dbReference type="NCBI Taxonomy" id="191047"/>
    <lineage>
        <taxon>Eukaryota</taxon>
        <taxon>Fungi</taxon>
        <taxon>Dikarya</taxon>
        <taxon>Ascomycota</taxon>
        <taxon>Pezizomycotina</taxon>
        <taxon>Eurotiomycetes</taxon>
        <taxon>Chaetothyriomycetidae</taxon>
        <taxon>Chaetothyriales</taxon>
        <taxon>Trichomeriaceae</taxon>
        <taxon>Knufia</taxon>
    </lineage>
</organism>
<evidence type="ECO:0000313" key="3">
    <source>
        <dbReference type="EMBL" id="KAK5950260.1"/>
    </source>
</evidence>
<sequence length="374" mass="39973">MASSSTPSKPSIGILSIGDMDRIRAAKITDVASDDDLLAQADIILSIVPPRDALATAKRVADACKSAAAARKDRKGSDSSVMYIDLNAISPRTVAKIFSLFHSVPETPPAPSTPSLARRLTRTLSLAGQQLQDSNSETPPPPPITIKFLDGGIIGSPPSREKDKSKDNADSASSSTSGDASTSTTTWKRPSIPVSGPHESILSPDLISTLNMKFVSDKIGTASALKACFASLTKGFTALSILSYTTAATCGVLPELKSHLDEFVPGLSERAERGMTGMPPKAYRWVDEMREIGKTFKSSGGMKFGGELFDQVGEVYRFVSEDTVLGGERVGKRKRGTTVEDVAECVEEGVQRKMQKGHPKDEKLELAWRGSWGL</sequence>
<dbReference type="Proteomes" id="UP001316803">
    <property type="component" value="Unassembled WGS sequence"/>
</dbReference>
<reference evidence="3 4" key="1">
    <citation type="submission" date="2022-12" db="EMBL/GenBank/DDBJ databases">
        <title>Genomic features and morphological characterization of a novel Knufia sp. strain isolated from spacecraft assembly facility.</title>
        <authorList>
            <person name="Teixeira M."/>
            <person name="Chander A.M."/>
            <person name="Stajich J.E."/>
            <person name="Venkateswaran K."/>
        </authorList>
    </citation>
    <scope>NUCLEOTIDE SEQUENCE [LARGE SCALE GENOMIC DNA]</scope>
    <source>
        <strain evidence="3 4">FJI-L2-BK-P2</strain>
    </source>
</reference>
<accession>A0AAN8EBP3</accession>
<evidence type="ECO:0000256" key="1">
    <source>
        <dbReference type="SAM" id="MobiDB-lite"/>
    </source>
</evidence>
<dbReference type="SUPFAM" id="SSF51735">
    <property type="entry name" value="NAD(P)-binding Rossmann-fold domains"/>
    <property type="match status" value="1"/>
</dbReference>
<gene>
    <name evidence="3" type="ORF">OHC33_008729</name>
</gene>
<name>A0AAN8EBP3_9EURO</name>
<dbReference type="SUPFAM" id="SSF48179">
    <property type="entry name" value="6-phosphogluconate dehydrogenase C-terminal domain-like"/>
    <property type="match status" value="1"/>
</dbReference>
<protein>
    <recommendedName>
        <fullName evidence="2">Phosphogluconate dehydrogenase NAD-binding putative C-terminal domain-containing protein</fullName>
    </recommendedName>
</protein>
<proteinExistence type="predicted"/>
<feature type="domain" description="Phosphogluconate dehydrogenase NAD-binding putative C-terminal" evidence="2">
    <location>
        <begin position="247"/>
        <end position="319"/>
    </location>
</feature>
<dbReference type="InterPro" id="IPR013328">
    <property type="entry name" value="6PGD_dom2"/>
</dbReference>
<evidence type="ECO:0000313" key="4">
    <source>
        <dbReference type="Proteomes" id="UP001316803"/>
    </source>
</evidence>
<keyword evidence="4" id="KW-1185">Reference proteome</keyword>
<feature type="compositionally biased region" description="Low complexity" evidence="1">
    <location>
        <begin position="170"/>
        <end position="186"/>
    </location>
</feature>
<dbReference type="Pfam" id="PF09130">
    <property type="entry name" value="DUF1932"/>
    <property type="match status" value="1"/>
</dbReference>
<dbReference type="InterPro" id="IPR015814">
    <property type="entry name" value="Pgluconate_DH_NAD-bd_C"/>
</dbReference>
<dbReference type="InterPro" id="IPR008927">
    <property type="entry name" value="6-PGluconate_DH-like_C_sf"/>
</dbReference>
<dbReference type="AlphaFoldDB" id="A0AAN8EBP3"/>
<dbReference type="Gene3D" id="3.40.50.720">
    <property type="entry name" value="NAD(P)-binding Rossmann-like Domain"/>
    <property type="match status" value="1"/>
</dbReference>
<dbReference type="Gene3D" id="1.10.1040.10">
    <property type="entry name" value="N-(1-d-carboxylethyl)-l-norvaline Dehydrogenase, domain 2"/>
    <property type="match status" value="1"/>
</dbReference>
<dbReference type="EMBL" id="JAKLMC020000028">
    <property type="protein sequence ID" value="KAK5950260.1"/>
    <property type="molecule type" value="Genomic_DNA"/>
</dbReference>